<evidence type="ECO:0000256" key="1">
    <source>
        <dbReference type="ARBA" id="ARBA00007626"/>
    </source>
</evidence>
<feature type="repeat" description="PPR" evidence="3">
    <location>
        <begin position="756"/>
        <end position="790"/>
    </location>
</feature>
<feature type="repeat" description="PPR" evidence="3">
    <location>
        <begin position="932"/>
        <end position="966"/>
    </location>
</feature>
<dbReference type="PROSITE" id="PS51375">
    <property type="entry name" value="PPR"/>
    <property type="match status" value="17"/>
</dbReference>
<evidence type="ECO:0000256" key="4">
    <source>
        <dbReference type="SAM" id="Phobius"/>
    </source>
</evidence>
<feature type="repeat" description="PPR" evidence="3">
    <location>
        <begin position="826"/>
        <end position="860"/>
    </location>
</feature>
<dbReference type="Proteomes" id="UP000775213">
    <property type="component" value="Unassembled WGS sequence"/>
</dbReference>
<feature type="repeat" description="PPR" evidence="3">
    <location>
        <begin position="385"/>
        <end position="419"/>
    </location>
</feature>
<keyword evidence="4" id="KW-0812">Transmembrane</keyword>
<feature type="transmembrane region" description="Helical" evidence="4">
    <location>
        <begin position="968"/>
        <end position="986"/>
    </location>
</feature>
<feature type="repeat" description="PPR" evidence="3">
    <location>
        <begin position="248"/>
        <end position="282"/>
    </location>
</feature>
<name>A0AAV7GBQ4_DENCH</name>
<feature type="repeat" description="PPR" evidence="3">
    <location>
        <begin position="791"/>
        <end position="825"/>
    </location>
</feature>
<dbReference type="SUPFAM" id="SSF81901">
    <property type="entry name" value="HCP-like"/>
    <property type="match status" value="1"/>
</dbReference>
<protein>
    <recommendedName>
        <fullName evidence="7">Pentatricopeptide repeat-containing protein</fullName>
    </recommendedName>
</protein>
<feature type="repeat" description="PPR" evidence="3">
    <location>
        <begin position="686"/>
        <end position="720"/>
    </location>
</feature>
<proteinExistence type="inferred from homology"/>
<feature type="repeat" description="PPR" evidence="3">
    <location>
        <begin position="565"/>
        <end position="599"/>
    </location>
</feature>
<keyword evidence="6" id="KW-1185">Reference proteome</keyword>
<keyword evidence="2" id="KW-0677">Repeat</keyword>
<dbReference type="PANTHER" id="PTHR47447">
    <property type="entry name" value="OS03G0856100 PROTEIN"/>
    <property type="match status" value="1"/>
</dbReference>
<dbReference type="Pfam" id="PF01535">
    <property type="entry name" value="PPR"/>
    <property type="match status" value="6"/>
</dbReference>
<evidence type="ECO:0000256" key="2">
    <source>
        <dbReference type="ARBA" id="ARBA00022737"/>
    </source>
</evidence>
<dbReference type="Gene3D" id="1.25.40.10">
    <property type="entry name" value="Tetratricopeptide repeat domain"/>
    <property type="match status" value="7"/>
</dbReference>
<feature type="repeat" description="PPR" evidence="3">
    <location>
        <begin position="894"/>
        <end position="928"/>
    </location>
</feature>
<keyword evidence="4" id="KW-1133">Transmembrane helix</keyword>
<sequence>MSRRAPAAILSKCVAMCAELSGNFLCFLLMNRLICRFNPYRSGRLSFFSSNSSCSSTYDDLHGLVDPDCSISSNGRTVGQGNKKKVVVFAKDFAFLKEEAADCNSTFKIKPSEEAVLICEAIRSNFDDLEGETLKYLRQFRGKLDNNLVIEVLRLLKVPQLAVKFFLWAGRQIGYSHDTLTFDALLDVLGFNEKNSVPQHFLREIELDDREVLGRLLNVLIRKCCRNGFWNMALEELGRLKDFGHRPSRTAYNALVQVLLTADMLDSAFLVHREMSDSGCSMDRFTIGCFVHALCKAGRWEEALSILEKEDFTLDTILCTQMISGLLEASLFEEAMSLLHRLRSNSHLPNVVTYRTLLSGFLKKKQLGWCKRIVNMMIMEGCHPSPSLFNSLLHAYCTAGDYSYAYKMLKKMDGCGCRPGYVPYNIFIGGLCGNGEASSAMMELAEKVYEEMLDVGVVLNKVNVVNFTECLCNLGKFDRAFKVIQEMMRKGFVPDTSTYTKVIGCLCQASKVEEAFCLFEEMKSTGVAPDVYTYTTLIDTFCKVGLIQQAKNWFDEMIRNGCTPNVVTYTSLIHSYLKAGRVSEANKLFISMLGMGCLPNVVTYSALIDGLCKAGDIEKACQIYSKMTGTYEGNNVDMYFQGNSSNTTEPNVFTYGALVDGLCKAHKVVEAHDLLDAMLSSGCKPNQVVYDALVDGFCKVGKLDEAQNVLVRMSQHGHAPSVYTYSSLIDRLFKDKRLDLVLEVLSKMLVNSCAPNVVTYTEMIDGLCKVGKTEAAYKLFKMMVEKGSNPDVITYTAMIDGFGNADKVNMCLELYGQMIAKGCAPNFITYRVLINHCCGAGLLDEALGLLGEMKQTHWPIHVAGYCKVIEGFSRKFIASIGLMEDLSNYSSMPMAPAYKIIIGSFCQAGRLDEAFDLYKEVKCSSFCSPILNLNTYSAFIEALCLASKVDKAFLLYSDMILRGHVPELMLLFCLLKGLLHVGKALVGLKKKALMRARIVFFVCSTLLVSAFNMAPKRSPDYCLKCTNSLELFYGMLAVPAWPAFLIANLLHLDAIDHGVVAAFSFDHESYFNHYSILFSFMSEQKKKRGCLSFENQDSSSFEIVPPKIQLKNLSISQLNYTILAKGNLIFILARCYSVKL</sequence>
<comment type="caution">
    <text evidence="5">The sequence shown here is derived from an EMBL/GenBank/DDBJ whole genome shotgun (WGS) entry which is preliminary data.</text>
</comment>
<gene>
    <name evidence="5" type="ORF">IEQ34_017493</name>
</gene>
<dbReference type="InterPro" id="IPR002885">
    <property type="entry name" value="PPR_rpt"/>
</dbReference>
<evidence type="ECO:0008006" key="7">
    <source>
        <dbReference type="Google" id="ProtNLM"/>
    </source>
</evidence>
<feature type="repeat" description="PPR" evidence="3">
    <location>
        <begin position="495"/>
        <end position="529"/>
    </location>
</feature>
<dbReference type="PANTHER" id="PTHR47447:SF22">
    <property type="entry name" value="TETRATRICOPEPTIDE-LIKE HELICAL DOMAIN SUPERFAMILY"/>
    <property type="match status" value="1"/>
</dbReference>
<feature type="repeat" description="PPR" evidence="3">
    <location>
        <begin position="530"/>
        <end position="564"/>
    </location>
</feature>
<dbReference type="EMBL" id="JAGFBR010000016">
    <property type="protein sequence ID" value="KAH0453169.1"/>
    <property type="molecule type" value="Genomic_DNA"/>
</dbReference>
<dbReference type="InterPro" id="IPR011990">
    <property type="entry name" value="TPR-like_helical_dom_sf"/>
</dbReference>
<evidence type="ECO:0000313" key="5">
    <source>
        <dbReference type="EMBL" id="KAH0453169.1"/>
    </source>
</evidence>
<feature type="repeat" description="PPR" evidence="3">
    <location>
        <begin position="600"/>
        <end position="630"/>
    </location>
</feature>
<keyword evidence="4" id="KW-0472">Membrane</keyword>
<dbReference type="NCBIfam" id="TIGR00756">
    <property type="entry name" value="PPR"/>
    <property type="match status" value="18"/>
</dbReference>
<evidence type="ECO:0000313" key="6">
    <source>
        <dbReference type="Proteomes" id="UP000775213"/>
    </source>
</evidence>
<dbReference type="Pfam" id="PF13041">
    <property type="entry name" value="PPR_2"/>
    <property type="match status" value="6"/>
</dbReference>
<comment type="similarity">
    <text evidence="1">Belongs to the PPR family. P subfamily.</text>
</comment>
<evidence type="ECO:0000256" key="3">
    <source>
        <dbReference type="PROSITE-ProRule" id="PRU00708"/>
    </source>
</evidence>
<reference evidence="5 6" key="1">
    <citation type="journal article" date="2021" name="Hortic Res">
        <title>Chromosome-scale assembly of the Dendrobium chrysotoxum genome enhances the understanding of orchid evolution.</title>
        <authorList>
            <person name="Zhang Y."/>
            <person name="Zhang G.Q."/>
            <person name="Zhang D."/>
            <person name="Liu X.D."/>
            <person name="Xu X.Y."/>
            <person name="Sun W.H."/>
            <person name="Yu X."/>
            <person name="Zhu X."/>
            <person name="Wang Z.W."/>
            <person name="Zhao X."/>
            <person name="Zhong W.Y."/>
            <person name="Chen H."/>
            <person name="Yin W.L."/>
            <person name="Huang T."/>
            <person name="Niu S.C."/>
            <person name="Liu Z.J."/>
        </authorList>
    </citation>
    <scope>NUCLEOTIDE SEQUENCE [LARGE SCALE GENOMIC DNA]</scope>
    <source>
        <strain evidence="5">Lindl</strain>
    </source>
</reference>
<feature type="transmembrane region" description="Helical" evidence="4">
    <location>
        <begin position="998"/>
        <end position="1015"/>
    </location>
</feature>
<dbReference type="AlphaFoldDB" id="A0AAV7GBQ4"/>
<feature type="transmembrane region" description="Helical" evidence="4">
    <location>
        <begin position="1031"/>
        <end position="1050"/>
    </location>
</feature>
<dbReference type="Pfam" id="PF12854">
    <property type="entry name" value="PPR_1"/>
    <property type="match status" value="2"/>
</dbReference>
<organism evidence="5 6">
    <name type="scientific">Dendrobium chrysotoxum</name>
    <name type="common">Orchid</name>
    <dbReference type="NCBI Taxonomy" id="161865"/>
    <lineage>
        <taxon>Eukaryota</taxon>
        <taxon>Viridiplantae</taxon>
        <taxon>Streptophyta</taxon>
        <taxon>Embryophyta</taxon>
        <taxon>Tracheophyta</taxon>
        <taxon>Spermatophyta</taxon>
        <taxon>Magnoliopsida</taxon>
        <taxon>Liliopsida</taxon>
        <taxon>Asparagales</taxon>
        <taxon>Orchidaceae</taxon>
        <taxon>Epidendroideae</taxon>
        <taxon>Malaxideae</taxon>
        <taxon>Dendrobiinae</taxon>
        <taxon>Dendrobium</taxon>
    </lineage>
</organism>
<feature type="repeat" description="PPR" evidence="3">
    <location>
        <begin position="651"/>
        <end position="685"/>
    </location>
</feature>
<accession>A0AAV7GBQ4</accession>
<feature type="repeat" description="PPR" evidence="3">
    <location>
        <begin position="721"/>
        <end position="755"/>
    </location>
</feature>
<feature type="repeat" description="PPR" evidence="3">
    <location>
        <begin position="460"/>
        <end position="494"/>
    </location>
</feature>
<feature type="repeat" description="PPR" evidence="3">
    <location>
        <begin position="315"/>
        <end position="349"/>
    </location>
</feature>
<feature type="repeat" description="PPR" evidence="3">
    <location>
        <begin position="350"/>
        <end position="384"/>
    </location>
</feature>